<gene>
    <name evidence="2" type="ORF">G5575_13910</name>
</gene>
<name>A0A6M1SFG1_9HYPH</name>
<evidence type="ECO:0000313" key="2">
    <source>
        <dbReference type="EMBL" id="NGP18599.1"/>
    </source>
</evidence>
<accession>A0A6M1SFG1</accession>
<protein>
    <recommendedName>
        <fullName evidence="4">DUF2188 domain-containing protein</fullName>
    </recommendedName>
</protein>
<dbReference type="RefSeq" id="WP_164534857.1">
    <property type="nucleotide sequence ID" value="NZ_JAALFG010000003.1"/>
</dbReference>
<feature type="region of interest" description="Disordered" evidence="1">
    <location>
        <begin position="64"/>
        <end position="86"/>
    </location>
</feature>
<evidence type="ECO:0008006" key="4">
    <source>
        <dbReference type="Google" id="ProtNLM"/>
    </source>
</evidence>
<organism evidence="2 3">
    <name type="scientific">Devosia aurantiaca</name>
    <dbReference type="NCBI Taxonomy" id="2714858"/>
    <lineage>
        <taxon>Bacteria</taxon>
        <taxon>Pseudomonadati</taxon>
        <taxon>Pseudomonadota</taxon>
        <taxon>Alphaproteobacteria</taxon>
        <taxon>Hyphomicrobiales</taxon>
        <taxon>Devosiaceae</taxon>
        <taxon>Devosia</taxon>
    </lineage>
</organism>
<keyword evidence="3" id="KW-1185">Reference proteome</keyword>
<comment type="caution">
    <text evidence="2">The sequence shown here is derived from an EMBL/GenBank/DDBJ whole genome shotgun (WGS) entry which is preliminary data.</text>
</comment>
<feature type="compositionally biased region" description="Basic and acidic residues" evidence="1">
    <location>
        <begin position="64"/>
        <end position="75"/>
    </location>
</feature>
<sequence length="86" mass="9495">MAKVTYEIVEHDGGFAYKVGDVFSETFVSHDEAHKAAESAAQRQQLSGEDEQILYEEADGTWKEEFASGGDRPDAVVEDELEDDAP</sequence>
<feature type="compositionally biased region" description="Acidic residues" evidence="1">
    <location>
        <begin position="76"/>
        <end position="86"/>
    </location>
</feature>
<evidence type="ECO:0000313" key="3">
    <source>
        <dbReference type="Proteomes" id="UP000474802"/>
    </source>
</evidence>
<evidence type="ECO:0000256" key="1">
    <source>
        <dbReference type="SAM" id="MobiDB-lite"/>
    </source>
</evidence>
<dbReference type="EMBL" id="JAALFG010000003">
    <property type="protein sequence ID" value="NGP18599.1"/>
    <property type="molecule type" value="Genomic_DNA"/>
</dbReference>
<dbReference type="Proteomes" id="UP000474802">
    <property type="component" value="Unassembled WGS sequence"/>
</dbReference>
<dbReference type="AlphaFoldDB" id="A0A6M1SFG1"/>
<proteinExistence type="predicted"/>
<reference evidence="2 3" key="1">
    <citation type="submission" date="2020-02" db="EMBL/GenBank/DDBJ databases">
        <authorList>
            <person name="Khan S.A."/>
            <person name="Jeon C.O."/>
            <person name="Chun B.H."/>
        </authorList>
    </citation>
    <scope>NUCLEOTIDE SEQUENCE [LARGE SCALE GENOMIC DNA]</scope>
    <source>
        <strain evidence="2 3">H239</strain>
    </source>
</reference>
<reference evidence="2 3" key="2">
    <citation type="submission" date="2020-03" db="EMBL/GenBank/DDBJ databases">
        <title>Devosia chinhatensis sp. nov., isolated from a hexachlorocyclohexane (HCH) dump site in India.</title>
        <authorList>
            <person name="Kumar M."/>
            <person name="Lal R."/>
        </authorList>
    </citation>
    <scope>NUCLEOTIDE SEQUENCE [LARGE SCALE GENOMIC DNA]</scope>
    <source>
        <strain evidence="2 3">H239</strain>
    </source>
</reference>